<reference evidence="1" key="1">
    <citation type="submission" date="2023-04" db="EMBL/GenBank/DDBJ databases">
        <title>Draft Genome sequencing of Naganishia species isolated from polar environments using Oxford Nanopore Technology.</title>
        <authorList>
            <person name="Leo P."/>
            <person name="Venkateswaran K."/>
        </authorList>
    </citation>
    <scope>NUCLEOTIDE SEQUENCE</scope>
    <source>
        <strain evidence="1">MNA-CCFEE 5425</strain>
    </source>
</reference>
<proteinExistence type="predicted"/>
<dbReference type="Proteomes" id="UP001243375">
    <property type="component" value="Unassembled WGS sequence"/>
</dbReference>
<dbReference type="EMBL" id="JASBWU010000015">
    <property type="protein sequence ID" value="KAJ9115899.1"/>
    <property type="molecule type" value="Genomic_DNA"/>
</dbReference>
<sequence>MNDAQWPPVSNPPALGDTSFGFERGSADPKASVQPVSSSSGMVPNMFTFLPPSSGSREPSLPQHALAVSIPGNHSNAPLPGGMSMGAIDFGQQRYDPQQQQLLLNPAYTQQWIPASQGDDPMRHGSFRTVSFQATTSLPSTVEMVSRDTSTDRKPGTERPPGPGLVGNRIKTLFLELDAKKVKPGWSKNVKKQWTLLLPDRREALDFSQNLWSRLIPMLSTDTSRDLVEQISVTRDRTKEIIEFLQLCYHTSTEMIIAYWWSSRIHSAQAQAAFSEFASMEYAEKVRISKNRSRQAEFVTRFLVTVSAAVFAEHFFAQHYKQKRIRVLKMFHELTECMVKTLCQLHGILSLQFERAAAEEGEDADGSTDDNDDDRSFTQADSTTG</sequence>
<keyword evidence="2" id="KW-1185">Reference proteome</keyword>
<evidence type="ECO:0000313" key="2">
    <source>
        <dbReference type="Proteomes" id="UP001243375"/>
    </source>
</evidence>
<gene>
    <name evidence="1" type="ORF">QFC22_005042</name>
</gene>
<comment type="caution">
    <text evidence="1">The sequence shown here is derived from an EMBL/GenBank/DDBJ whole genome shotgun (WGS) entry which is preliminary data.</text>
</comment>
<organism evidence="1 2">
    <name type="scientific">Naganishia vaughanmartiniae</name>
    <dbReference type="NCBI Taxonomy" id="1424756"/>
    <lineage>
        <taxon>Eukaryota</taxon>
        <taxon>Fungi</taxon>
        <taxon>Dikarya</taxon>
        <taxon>Basidiomycota</taxon>
        <taxon>Agaricomycotina</taxon>
        <taxon>Tremellomycetes</taxon>
        <taxon>Filobasidiales</taxon>
        <taxon>Filobasidiaceae</taxon>
        <taxon>Naganishia</taxon>
    </lineage>
</organism>
<protein>
    <submittedName>
        <fullName evidence="1">Uncharacterized protein</fullName>
    </submittedName>
</protein>
<name>A0ACC2WVZ1_9TREE</name>
<accession>A0ACC2WVZ1</accession>
<evidence type="ECO:0000313" key="1">
    <source>
        <dbReference type="EMBL" id="KAJ9115899.1"/>
    </source>
</evidence>